<feature type="domain" description="UspA" evidence="2">
    <location>
        <begin position="1"/>
        <end position="143"/>
    </location>
</feature>
<organism evidence="3 4">
    <name type="scientific">Bizionia myxarmorum</name>
    <dbReference type="NCBI Taxonomy" id="291186"/>
    <lineage>
        <taxon>Bacteria</taxon>
        <taxon>Pseudomonadati</taxon>
        <taxon>Bacteroidota</taxon>
        <taxon>Flavobacteriia</taxon>
        <taxon>Flavobacteriales</taxon>
        <taxon>Flavobacteriaceae</taxon>
        <taxon>Bizionia</taxon>
    </lineage>
</organism>
<protein>
    <submittedName>
        <fullName evidence="3">Universal stress protein</fullName>
    </submittedName>
</protein>
<dbReference type="PANTHER" id="PTHR46268">
    <property type="entry name" value="STRESS RESPONSE PROTEIN NHAX"/>
    <property type="match status" value="1"/>
</dbReference>
<dbReference type="Pfam" id="PF00582">
    <property type="entry name" value="Usp"/>
    <property type="match status" value="1"/>
</dbReference>
<dbReference type="InterPro" id="IPR014729">
    <property type="entry name" value="Rossmann-like_a/b/a_fold"/>
</dbReference>
<dbReference type="Gene3D" id="3.40.50.620">
    <property type="entry name" value="HUPs"/>
    <property type="match status" value="2"/>
</dbReference>
<evidence type="ECO:0000256" key="1">
    <source>
        <dbReference type="ARBA" id="ARBA00008791"/>
    </source>
</evidence>
<comment type="similarity">
    <text evidence="1">Belongs to the universal stress protein A family.</text>
</comment>
<dbReference type="RefSeq" id="WP_148405283.1">
    <property type="nucleotide sequence ID" value="NZ_VSKK01000006.1"/>
</dbReference>
<comment type="caution">
    <text evidence="3">The sequence shown here is derived from an EMBL/GenBank/DDBJ whole genome shotgun (WGS) entry which is preliminary data.</text>
</comment>
<evidence type="ECO:0000313" key="4">
    <source>
        <dbReference type="Proteomes" id="UP000323720"/>
    </source>
</evidence>
<dbReference type="EMBL" id="VSKK01000006">
    <property type="protein sequence ID" value="TYB74002.1"/>
    <property type="molecule type" value="Genomic_DNA"/>
</dbReference>
<evidence type="ECO:0000259" key="2">
    <source>
        <dbReference type="Pfam" id="PF00582"/>
    </source>
</evidence>
<name>A0A5D0QXS3_9FLAO</name>
<evidence type="ECO:0000313" key="3">
    <source>
        <dbReference type="EMBL" id="TYB74002.1"/>
    </source>
</evidence>
<proteinExistence type="inferred from homology"/>
<dbReference type="PANTHER" id="PTHR46268:SF26">
    <property type="entry name" value="UNIVERSAL STRESS PROTEIN MJ0577"/>
    <property type="match status" value="1"/>
</dbReference>
<reference evidence="3 4" key="1">
    <citation type="submission" date="2019-08" db="EMBL/GenBank/DDBJ databases">
        <title>Genomes of Antarctic Bizionia species.</title>
        <authorList>
            <person name="Bowman J.P."/>
        </authorList>
    </citation>
    <scope>NUCLEOTIDE SEQUENCE [LARGE SCALE GENOMIC DNA]</scope>
    <source>
        <strain evidence="3 4">ADA-4</strain>
    </source>
</reference>
<dbReference type="AlphaFoldDB" id="A0A5D0QXS3"/>
<accession>A0A5D0QXS3</accession>
<gene>
    <name evidence="3" type="ORF">ES674_14650</name>
</gene>
<dbReference type="OrthoDB" id="9788959at2"/>
<dbReference type="SUPFAM" id="SSF52402">
    <property type="entry name" value="Adenine nucleotide alpha hydrolases-like"/>
    <property type="match status" value="2"/>
</dbReference>
<dbReference type="InterPro" id="IPR006016">
    <property type="entry name" value="UspA"/>
</dbReference>
<dbReference type="CDD" id="cd00293">
    <property type="entry name" value="USP-like"/>
    <property type="match status" value="1"/>
</dbReference>
<dbReference type="Proteomes" id="UP000323720">
    <property type="component" value="Unassembled WGS sequence"/>
</dbReference>
<sequence>MRKNILLPTDFSDNAWTAALYALKLYESEPCTFYFLHSSKLKASSMTNMSSKLSRVISENALNDLTSLKQKAESINKLENHRFEIILSTFDLKDAMEGVAEQQEINMVIMGTKGTTKAKGIVFGSNTINTMKSLKTCPVLAIPDDYEFREPKQIAFPTDFNRNYGDELKPLKDVSKLYNSTITVVHVNKEDDITEAQDYNLDQLKISLEKYPHTFHWMPNHGKIEQGIKDFIDQFDMDMLVMINYQHSFIESIMNEPVIKKLGFQPTLPFLVIPCLN</sequence>
<keyword evidence="4" id="KW-1185">Reference proteome</keyword>